<dbReference type="Gene3D" id="1.20.1740.10">
    <property type="entry name" value="Amino acid/polyamine transporter I"/>
    <property type="match status" value="1"/>
</dbReference>
<name>A0A9P4JDQ8_9PLEO</name>
<feature type="transmembrane region" description="Helical" evidence="7">
    <location>
        <begin position="330"/>
        <end position="355"/>
    </location>
</feature>
<evidence type="ECO:0000256" key="5">
    <source>
        <dbReference type="ARBA" id="ARBA00023136"/>
    </source>
</evidence>
<feature type="compositionally biased region" description="Polar residues" evidence="6">
    <location>
        <begin position="1"/>
        <end position="17"/>
    </location>
</feature>
<dbReference type="GO" id="GO:0015179">
    <property type="term" value="F:L-amino acid transmembrane transporter activity"/>
    <property type="evidence" value="ECO:0007669"/>
    <property type="project" value="TreeGrafter"/>
</dbReference>
<evidence type="ECO:0000256" key="4">
    <source>
        <dbReference type="ARBA" id="ARBA00022989"/>
    </source>
</evidence>
<comment type="caution">
    <text evidence="9">The sequence shown here is derived from an EMBL/GenBank/DDBJ whole genome shotgun (WGS) entry which is preliminary data.</text>
</comment>
<organism evidence="9 10">
    <name type="scientific">Delitschia confertaspora ATCC 74209</name>
    <dbReference type="NCBI Taxonomy" id="1513339"/>
    <lineage>
        <taxon>Eukaryota</taxon>
        <taxon>Fungi</taxon>
        <taxon>Dikarya</taxon>
        <taxon>Ascomycota</taxon>
        <taxon>Pezizomycotina</taxon>
        <taxon>Dothideomycetes</taxon>
        <taxon>Pleosporomycetidae</taxon>
        <taxon>Pleosporales</taxon>
        <taxon>Delitschiaceae</taxon>
        <taxon>Delitschia</taxon>
    </lineage>
</organism>
<dbReference type="GO" id="GO:0016020">
    <property type="term" value="C:membrane"/>
    <property type="evidence" value="ECO:0007669"/>
    <property type="project" value="UniProtKB-SubCell"/>
</dbReference>
<reference evidence="9" key="1">
    <citation type="journal article" date="2020" name="Stud. Mycol.">
        <title>101 Dothideomycetes genomes: a test case for predicting lifestyles and emergence of pathogens.</title>
        <authorList>
            <person name="Haridas S."/>
            <person name="Albert R."/>
            <person name="Binder M."/>
            <person name="Bloem J."/>
            <person name="Labutti K."/>
            <person name="Salamov A."/>
            <person name="Andreopoulos B."/>
            <person name="Baker S."/>
            <person name="Barry K."/>
            <person name="Bills G."/>
            <person name="Bluhm B."/>
            <person name="Cannon C."/>
            <person name="Castanera R."/>
            <person name="Culley D."/>
            <person name="Daum C."/>
            <person name="Ezra D."/>
            <person name="Gonzalez J."/>
            <person name="Henrissat B."/>
            <person name="Kuo A."/>
            <person name="Liang C."/>
            <person name="Lipzen A."/>
            <person name="Lutzoni F."/>
            <person name="Magnuson J."/>
            <person name="Mondo S."/>
            <person name="Nolan M."/>
            <person name="Ohm R."/>
            <person name="Pangilinan J."/>
            <person name="Park H.-J."/>
            <person name="Ramirez L."/>
            <person name="Alfaro M."/>
            <person name="Sun H."/>
            <person name="Tritt A."/>
            <person name="Yoshinaga Y."/>
            <person name="Zwiers L.-H."/>
            <person name="Turgeon B."/>
            <person name="Goodwin S."/>
            <person name="Spatafora J."/>
            <person name="Crous P."/>
            <person name="Grigoriev I."/>
        </authorList>
    </citation>
    <scope>NUCLEOTIDE SEQUENCE</scope>
    <source>
        <strain evidence="9">ATCC 74209</strain>
    </source>
</reference>
<feature type="transmembrane region" description="Helical" evidence="7">
    <location>
        <begin position="211"/>
        <end position="235"/>
    </location>
</feature>
<evidence type="ECO:0000256" key="3">
    <source>
        <dbReference type="ARBA" id="ARBA00022692"/>
    </source>
</evidence>
<feature type="transmembrane region" description="Helical" evidence="7">
    <location>
        <begin position="255"/>
        <end position="276"/>
    </location>
</feature>
<dbReference type="Pfam" id="PF01490">
    <property type="entry name" value="Aa_trans"/>
    <property type="match status" value="1"/>
</dbReference>
<dbReference type="OrthoDB" id="294730at2759"/>
<feature type="domain" description="Amino acid transporter transmembrane" evidence="8">
    <location>
        <begin position="74"/>
        <end position="458"/>
    </location>
</feature>
<keyword evidence="4 7" id="KW-1133">Transmembrane helix</keyword>
<evidence type="ECO:0000259" key="8">
    <source>
        <dbReference type="Pfam" id="PF01490"/>
    </source>
</evidence>
<evidence type="ECO:0000256" key="1">
    <source>
        <dbReference type="ARBA" id="ARBA00004141"/>
    </source>
</evidence>
<feature type="transmembrane region" description="Helical" evidence="7">
    <location>
        <begin position="186"/>
        <end position="204"/>
    </location>
</feature>
<feature type="transmembrane region" description="Helical" evidence="7">
    <location>
        <begin position="436"/>
        <end position="458"/>
    </location>
</feature>
<dbReference type="FunFam" id="1.20.1740.10:FF:000039">
    <property type="entry name" value="Neutral amino acid transporter (Eurofung)"/>
    <property type="match status" value="1"/>
</dbReference>
<feature type="transmembrane region" description="Helical" evidence="7">
    <location>
        <begin position="288"/>
        <end position="310"/>
    </location>
</feature>
<feature type="transmembrane region" description="Helical" evidence="7">
    <location>
        <begin position="109"/>
        <end position="129"/>
    </location>
</feature>
<keyword evidence="3 7" id="KW-0812">Transmembrane</keyword>
<dbReference type="EMBL" id="ML994221">
    <property type="protein sequence ID" value="KAF2197567.1"/>
    <property type="molecule type" value="Genomic_DNA"/>
</dbReference>
<comment type="subcellular location">
    <subcellularLocation>
        <location evidence="1">Membrane</location>
        <topology evidence="1">Multi-pass membrane protein</topology>
    </subcellularLocation>
</comment>
<feature type="region of interest" description="Disordered" evidence="6">
    <location>
        <begin position="1"/>
        <end position="53"/>
    </location>
</feature>
<evidence type="ECO:0000313" key="9">
    <source>
        <dbReference type="EMBL" id="KAF2197567.1"/>
    </source>
</evidence>
<feature type="transmembrane region" description="Helical" evidence="7">
    <location>
        <begin position="376"/>
        <end position="394"/>
    </location>
</feature>
<feature type="transmembrane region" description="Helical" evidence="7">
    <location>
        <begin position="83"/>
        <end position="103"/>
    </location>
</feature>
<comment type="similarity">
    <text evidence="2">Belongs to the amino acid/polyamine transporter 2 family.</text>
</comment>
<feature type="transmembrane region" description="Helical" evidence="7">
    <location>
        <begin position="160"/>
        <end position="180"/>
    </location>
</feature>
<evidence type="ECO:0000256" key="6">
    <source>
        <dbReference type="SAM" id="MobiDB-lite"/>
    </source>
</evidence>
<gene>
    <name evidence="9" type="ORF">GQ43DRAFT_475333</name>
</gene>
<feature type="transmembrane region" description="Helical" evidence="7">
    <location>
        <begin position="400"/>
        <end position="424"/>
    </location>
</feature>
<accession>A0A9P4JDQ8</accession>
<keyword evidence="5 7" id="KW-0472">Membrane</keyword>
<keyword evidence="10" id="KW-1185">Reference proteome</keyword>
<dbReference type="AlphaFoldDB" id="A0A9P4JDQ8"/>
<sequence length="485" mass="51678">MVSTKLSKVASGSSNTDQEADTIPAGGAHDAPKPEEITIDTEQRSQDSQEQGLVTEAVDPVFGNEDGAAIHYRTMEWYHASTLMLAETISLGVLALPQCIAILGLVPGILLITIIGLIASYTGLIIGQFKEAFPLVHSFADAGELICGKVGKEIMAVSQVLILVFIQAAHVLSFSIAMNALTDHGACSVVFSFIGVMLCFILGLPRKFQDVSYLSIVSCVSVVIAVTVAMIAIAIQKPDYGHALAIQPDVSVVKGLGPVLNIVLAYAGHVAFFPICAELKKPHDFPKAIACTQIIACSFYVLIGAIIYTYAGPHVASPALGSASPLVRKISFGLAIPTIIIAGVVNGSVACKYVYIRVWKGTNVIHRSDFKSLGSWVGICAALWGASWVIAMAIPQFNLLLGFIAALFCSWFSYTLPAILWLYMNQGKHFSSKRKGLVTTVNIFIIFFGLAICSLGLWSSGVALAQGAAGKVFSCENNWKLESES</sequence>
<feature type="compositionally biased region" description="Basic and acidic residues" evidence="6">
    <location>
        <begin position="30"/>
        <end position="47"/>
    </location>
</feature>
<dbReference type="PANTHER" id="PTHR22950">
    <property type="entry name" value="AMINO ACID TRANSPORTER"/>
    <property type="match status" value="1"/>
</dbReference>
<dbReference type="InterPro" id="IPR013057">
    <property type="entry name" value="AA_transpt_TM"/>
</dbReference>
<evidence type="ECO:0000256" key="7">
    <source>
        <dbReference type="SAM" id="Phobius"/>
    </source>
</evidence>
<evidence type="ECO:0000313" key="10">
    <source>
        <dbReference type="Proteomes" id="UP000799536"/>
    </source>
</evidence>
<proteinExistence type="inferred from homology"/>
<dbReference type="PANTHER" id="PTHR22950:SF668">
    <property type="entry name" value="AMINO ACID TRANSPORTER (EUROFUNG)"/>
    <property type="match status" value="1"/>
</dbReference>
<protein>
    <recommendedName>
        <fullName evidence="8">Amino acid transporter transmembrane domain-containing protein</fullName>
    </recommendedName>
</protein>
<evidence type="ECO:0000256" key="2">
    <source>
        <dbReference type="ARBA" id="ARBA00008066"/>
    </source>
</evidence>
<dbReference type="Proteomes" id="UP000799536">
    <property type="component" value="Unassembled WGS sequence"/>
</dbReference>